<sequence length="263" mass="28965">MPPVPNAAQFDTFFQRWHSLQPQTAGPAAAMAAFFDAWQHIPARPAPRPPTLDTRQFAEFAAAFPAAHARHLRSGVRANAWRSVGVGHDELRNTAVLRWLLDCLGDHGQGPDLLVALLEHLALPSLAALARQAPYRARVEQRLSEAGDSRVDIAIEGADFMVLIEAKVGAAEGDDQLERYHRYLQGIPGKRLRELIFLTPEGRPARNPALQAHVRPLSWAALADVIDNHVRRHSGLAGQPAGLLLNHFAEHVRGLGRKKGKKR</sequence>
<dbReference type="AlphaFoldDB" id="A0A4Y4CV48"/>
<comment type="caution">
    <text evidence="1">The sequence shown here is derived from an EMBL/GenBank/DDBJ whole genome shotgun (WGS) entry which is preliminary data.</text>
</comment>
<accession>A0A4Y4CV48</accession>
<proteinExistence type="predicted"/>
<evidence type="ECO:0000313" key="1">
    <source>
        <dbReference type="EMBL" id="GEC95982.1"/>
    </source>
</evidence>
<dbReference type="Proteomes" id="UP000318422">
    <property type="component" value="Unassembled WGS sequence"/>
</dbReference>
<protein>
    <recommendedName>
        <fullName evidence="3">PD-(D/E)XK nuclease superfamily protein</fullName>
    </recommendedName>
</protein>
<dbReference type="InterPro" id="IPR029470">
    <property type="entry name" value="PDDEXK_4"/>
</dbReference>
<reference evidence="1 2" key="1">
    <citation type="submission" date="2019-06" db="EMBL/GenBank/DDBJ databases">
        <title>Whole genome shotgun sequence of Zoogloea ramigera NBRC 15342.</title>
        <authorList>
            <person name="Hosoyama A."/>
            <person name="Uohara A."/>
            <person name="Ohji S."/>
            <person name="Ichikawa N."/>
        </authorList>
    </citation>
    <scope>NUCLEOTIDE SEQUENCE [LARGE SCALE GENOMIC DNA]</scope>
    <source>
        <strain evidence="1 2">NBRC 15342</strain>
    </source>
</reference>
<dbReference type="EMBL" id="BJNV01000031">
    <property type="protein sequence ID" value="GEC95982.1"/>
    <property type="molecule type" value="Genomic_DNA"/>
</dbReference>
<keyword evidence="2" id="KW-1185">Reference proteome</keyword>
<dbReference type="OrthoDB" id="1453311at2"/>
<evidence type="ECO:0008006" key="3">
    <source>
        <dbReference type="Google" id="ProtNLM"/>
    </source>
</evidence>
<gene>
    <name evidence="1" type="ORF">ZRA01_20550</name>
</gene>
<organism evidence="1 2">
    <name type="scientific">Zoogloea ramigera</name>
    <dbReference type="NCBI Taxonomy" id="350"/>
    <lineage>
        <taxon>Bacteria</taxon>
        <taxon>Pseudomonadati</taxon>
        <taxon>Pseudomonadota</taxon>
        <taxon>Betaproteobacteria</taxon>
        <taxon>Rhodocyclales</taxon>
        <taxon>Zoogloeaceae</taxon>
        <taxon>Zoogloea</taxon>
    </lineage>
</organism>
<dbReference type="Pfam" id="PF14281">
    <property type="entry name" value="PDDEXK_4"/>
    <property type="match status" value="1"/>
</dbReference>
<name>A0A4Y4CV48_ZOORA</name>
<evidence type="ECO:0000313" key="2">
    <source>
        <dbReference type="Proteomes" id="UP000318422"/>
    </source>
</evidence>